<evidence type="ECO:0000256" key="9">
    <source>
        <dbReference type="ARBA" id="ARBA00023200"/>
    </source>
</evidence>
<evidence type="ECO:0000256" key="4">
    <source>
        <dbReference type="ARBA" id="ARBA00022497"/>
    </source>
</evidence>
<dbReference type="InterPro" id="IPR035961">
    <property type="entry name" value="Rhabdovirus_nucleoprotein-like"/>
</dbReference>
<dbReference type="EMBL" id="HQ003891">
    <property type="protein sequence ID" value="ADU05400.1"/>
    <property type="molecule type" value="Viral_cRNA"/>
</dbReference>
<keyword evidence="8 14" id="KW-0543">Viral nucleoprotein</keyword>
<keyword evidence="15" id="KW-1185">Reference proteome</keyword>
<feature type="compositionally biased region" description="Low complexity" evidence="12">
    <location>
        <begin position="353"/>
        <end position="368"/>
    </location>
</feature>
<feature type="region of interest" description="Disordered" evidence="12">
    <location>
        <begin position="353"/>
        <end position="383"/>
    </location>
</feature>
<reference evidence="14 15" key="1">
    <citation type="journal article" date="2011" name="Virus Res.">
        <title>Genome of turbot rhabdovirus exhibits unusual non-coding regions and an additional ORF that could be expressed in fish cell.</title>
        <authorList>
            <person name="Zhu R.L."/>
            <person name="Lei X.Y."/>
            <person name="Ke F."/>
            <person name="Yuan X.P."/>
            <person name="Zhang Q.Y."/>
        </authorList>
    </citation>
    <scope>NUCLEOTIDE SEQUENCE [LARGE SCALE GENOMIC DNA]</scope>
</reference>
<dbReference type="Pfam" id="PF00945">
    <property type="entry name" value="Rhabdo_ncap"/>
    <property type="match status" value="1"/>
</dbReference>
<dbReference type="GO" id="GO:1990904">
    <property type="term" value="C:ribonucleoprotein complex"/>
    <property type="evidence" value="ECO:0007669"/>
    <property type="project" value="UniProtKB-KW"/>
</dbReference>
<keyword evidence="7" id="KW-0694">RNA-binding</keyword>
<name>E7D0U0_9RHAB</name>
<keyword evidence="4" id="KW-1139">Helical capsid protein</keyword>
<evidence type="ECO:0000256" key="3">
    <source>
        <dbReference type="ARBA" id="ARBA00014389"/>
    </source>
</evidence>
<dbReference type="RefSeq" id="YP_009094340.1">
    <property type="nucleotide sequence ID" value="NC_025387.1"/>
</dbReference>
<dbReference type="InterPro" id="IPR023331">
    <property type="entry name" value="Rhabdovirus_ncapsid_C"/>
</dbReference>
<organism evidence="14 15">
    <name type="scientific">Scophthalmus maximus rhabdovirus</name>
    <dbReference type="NCBI Taxonomy" id="936149"/>
    <lineage>
        <taxon>Viruses</taxon>
        <taxon>Riboviria</taxon>
        <taxon>Orthornavirae</taxon>
        <taxon>Negarnaviricota</taxon>
        <taxon>Haploviricotina</taxon>
        <taxon>Monjiviricetes</taxon>
        <taxon>Mononegavirales</taxon>
        <taxon>Rhabdoviridae</taxon>
        <taxon>Alpharhabdovirinae</taxon>
        <taxon>Scophrhavirus</taxon>
        <taxon>Scophrhavirus maximus</taxon>
    </lineage>
</organism>
<dbReference type="GO" id="GO:0030430">
    <property type="term" value="C:host cell cytoplasm"/>
    <property type="evidence" value="ECO:0007669"/>
    <property type="project" value="UniProtKB-SubCell"/>
</dbReference>
<evidence type="ECO:0000259" key="13">
    <source>
        <dbReference type="Pfam" id="PF00945"/>
    </source>
</evidence>
<dbReference type="GeneID" id="21011786"/>
<evidence type="ECO:0000256" key="2">
    <source>
        <dbReference type="ARBA" id="ARBA00004328"/>
    </source>
</evidence>
<dbReference type="KEGG" id="vg:21011786"/>
<keyword evidence="9" id="KW-1035">Host cytoplasm</keyword>
<dbReference type="Gene3D" id="1.10.3570.10">
    <property type="entry name" value="Rhabdovirus nucleocapsid protein like domain"/>
    <property type="match status" value="1"/>
</dbReference>
<comment type="subcellular location">
    <subcellularLocation>
        <location evidence="1">Host cytoplasm</location>
    </subcellularLocation>
    <subcellularLocation>
        <location evidence="2">Virion</location>
    </subcellularLocation>
</comment>
<feature type="domain" description="Rhabdovirus nucleocapsid" evidence="13">
    <location>
        <begin position="19"/>
        <end position="407"/>
    </location>
</feature>
<evidence type="ECO:0000313" key="15">
    <source>
        <dbReference type="Proteomes" id="UP000101020"/>
    </source>
</evidence>
<dbReference type="GO" id="GO:0019029">
    <property type="term" value="C:helical viral capsid"/>
    <property type="evidence" value="ECO:0007669"/>
    <property type="project" value="UniProtKB-KW"/>
</dbReference>
<proteinExistence type="predicted"/>
<gene>
    <name evidence="14" type="primary">N</name>
</gene>
<dbReference type="Gene3D" id="1.10.3610.10">
    <property type="entry name" value="Nucleoprotein"/>
    <property type="match status" value="1"/>
</dbReference>
<dbReference type="InterPro" id="IPR023330">
    <property type="entry name" value="Rhabdovirus_ncapsid_N"/>
</dbReference>
<evidence type="ECO:0000256" key="11">
    <source>
        <dbReference type="ARBA" id="ARBA00033344"/>
    </source>
</evidence>
<evidence type="ECO:0000256" key="8">
    <source>
        <dbReference type="ARBA" id="ARBA00023086"/>
    </source>
</evidence>
<evidence type="ECO:0000256" key="10">
    <source>
        <dbReference type="ARBA" id="ARBA00023274"/>
    </source>
</evidence>
<sequence>MKRANTTRIVENLDLGASSRPEYPSKFFANKKKPSISLRLATTDAQLDAMRAYIKSNLKRGDGQLGVEDVKAYVASVMMKQKEQADTKWESFGLVIADAGVEITIANLFEVTTLKWKDAPVATETATAEDDIWMVLTLLGLARISENTQYDAYADKLAANLGNLIKARTNGKEKCPSYARFSGWTRDRDFMKLVAGIDMFYHHFPKSEWAQIRFGTITSRYKDCAIISSLEHLRKTTALSPKQLQGWILTDAAADEYEQVMKPDEEIEKGDSYTPYLSDMCLSARSPYSATACAALHLWVHMTCIYLSSERSKNARIPLETAMVTIQTNAALMGYALKSRAVLVQAFVDTTAAPQSASGPSSAPSISPNVHGNPRAAEPESVDGDDWLSYLQDEGGRLPDVIVKHCNAITQRILTDRAASLGAWMRDHPL</sequence>
<dbReference type="GO" id="GO:0019013">
    <property type="term" value="C:viral nucleocapsid"/>
    <property type="evidence" value="ECO:0007669"/>
    <property type="project" value="UniProtKB-KW"/>
</dbReference>
<evidence type="ECO:0000256" key="7">
    <source>
        <dbReference type="ARBA" id="ARBA00022884"/>
    </source>
</evidence>
<protein>
    <recommendedName>
        <fullName evidence="3">Nucleoprotein</fullName>
    </recommendedName>
    <alternativeName>
        <fullName evidence="11">Nucleocapsid protein</fullName>
    </alternativeName>
</protein>
<evidence type="ECO:0000256" key="12">
    <source>
        <dbReference type="SAM" id="MobiDB-lite"/>
    </source>
</evidence>
<keyword evidence="10" id="KW-0687">Ribonucleoprotein</keyword>
<dbReference type="SUPFAM" id="SSF140809">
    <property type="entry name" value="Rhabdovirus nucleoprotein-like"/>
    <property type="match status" value="1"/>
</dbReference>
<keyword evidence="5" id="KW-0167">Capsid protein</keyword>
<keyword evidence="6" id="KW-0946">Virion</keyword>
<evidence type="ECO:0000256" key="6">
    <source>
        <dbReference type="ARBA" id="ARBA00022844"/>
    </source>
</evidence>
<dbReference type="InterPro" id="IPR000448">
    <property type="entry name" value="Rhabdo_ncapsid"/>
</dbReference>
<accession>E7D0U0</accession>
<dbReference type="GO" id="GO:0003723">
    <property type="term" value="F:RNA binding"/>
    <property type="evidence" value="ECO:0007669"/>
    <property type="project" value="UniProtKB-KW"/>
</dbReference>
<evidence type="ECO:0000256" key="1">
    <source>
        <dbReference type="ARBA" id="ARBA00004192"/>
    </source>
</evidence>
<dbReference type="OrthoDB" id="22890at10239"/>
<dbReference type="Proteomes" id="UP000101020">
    <property type="component" value="Segment"/>
</dbReference>
<evidence type="ECO:0000256" key="5">
    <source>
        <dbReference type="ARBA" id="ARBA00022561"/>
    </source>
</evidence>
<evidence type="ECO:0000313" key="14">
    <source>
        <dbReference type="EMBL" id="ADU05400.1"/>
    </source>
</evidence>